<dbReference type="Proteomes" id="UP000326202">
    <property type="component" value="Chromosome"/>
</dbReference>
<dbReference type="PANTHER" id="PTHR42917">
    <property type="entry name" value="2,4-DIENOYL-COA REDUCTASE"/>
    <property type="match status" value="1"/>
</dbReference>
<evidence type="ECO:0000256" key="3">
    <source>
        <dbReference type="ARBA" id="ARBA00011048"/>
    </source>
</evidence>
<keyword evidence="9" id="KW-0411">Iron-sulfur</keyword>
<dbReference type="AlphaFoldDB" id="A0A5J6MRE4"/>
<dbReference type="GO" id="GO:0046872">
    <property type="term" value="F:metal ion binding"/>
    <property type="evidence" value="ECO:0007669"/>
    <property type="project" value="UniProtKB-KW"/>
</dbReference>
<dbReference type="Gene3D" id="3.20.20.70">
    <property type="entry name" value="Aldolase class I"/>
    <property type="match status" value="1"/>
</dbReference>
<reference evidence="12 13" key="1">
    <citation type="submission" date="2019-08" db="EMBL/GenBank/DDBJ databases">
        <title>Hyperibacter terrae gen. nov., sp. nov. and Hyperibacter viscosus sp. nov., two new members in the family Rhodospirillaceae isolated from the rhizosphere of Hypericum perforatum.</title>
        <authorList>
            <person name="Noviana Z."/>
        </authorList>
    </citation>
    <scope>NUCLEOTIDE SEQUENCE [LARGE SCALE GENOMIC DNA]</scope>
    <source>
        <strain evidence="12 13">R5913</strain>
    </source>
</reference>
<dbReference type="InterPro" id="IPR001155">
    <property type="entry name" value="OxRdtase_FMN_N"/>
</dbReference>
<evidence type="ECO:0000256" key="5">
    <source>
        <dbReference type="ARBA" id="ARBA00022643"/>
    </source>
</evidence>
<dbReference type="Pfam" id="PF07992">
    <property type="entry name" value="Pyr_redox_2"/>
    <property type="match status" value="1"/>
</dbReference>
<dbReference type="InterPro" id="IPR023753">
    <property type="entry name" value="FAD/NAD-binding_dom"/>
</dbReference>
<keyword evidence="7" id="KW-0560">Oxidoreductase</keyword>
<organism evidence="12 13">
    <name type="scientific">Hypericibacter terrae</name>
    <dbReference type="NCBI Taxonomy" id="2602015"/>
    <lineage>
        <taxon>Bacteria</taxon>
        <taxon>Pseudomonadati</taxon>
        <taxon>Pseudomonadota</taxon>
        <taxon>Alphaproteobacteria</taxon>
        <taxon>Rhodospirillales</taxon>
        <taxon>Dongiaceae</taxon>
        <taxon>Hypericibacter</taxon>
    </lineage>
</organism>
<comment type="cofactor">
    <cofactor evidence="1">
        <name>FMN</name>
        <dbReference type="ChEBI" id="CHEBI:58210"/>
    </cofactor>
</comment>
<dbReference type="Pfam" id="PF00724">
    <property type="entry name" value="Oxidored_FMN"/>
    <property type="match status" value="1"/>
</dbReference>
<dbReference type="InterPro" id="IPR013785">
    <property type="entry name" value="Aldolase_TIM"/>
</dbReference>
<dbReference type="PANTHER" id="PTHR42917:SF2">
    <property type="entry name" value="2,4-DIENOYL-COA REDUCTASE [(2E)-ENOYL-COA-PRODUCING]"/>
    <property type="match status" value="1"/>
</dbReference>
<evidence type="ECO:0000256" key="1">
    <source>
        <dbReference type="ARBA" id="ARBA00001917"/>
    </source>
</evidence>
<keyword evidence="5" id="KW-0288">FMN</keyword>
<accession>A0A5J6MRE4</accession>
<dbReference type="PRINTS" id="PR00368">
    <property type="entry name" value="FADPNR"/>
</dbReference>
<evidence type="ECO:0000259" key="11">
    <source>
        <dbReference type="Pfam" id="PF07992"/>
    </source>
</evidence>
<dbReference type="InterPro" id="IPR036188">
    <property type="entry name" value="FAD/NAD-bd_sf"/>
</dbReference>
<name>A0A5J6MRE4_9PROT</name>
<dbReference type="GO" id="GO:0016491">
    <property type="term" value="F:oxidoreductase activity"/>
    <property type="evidence" value="ECO:0007669"/>
    <property type="project" value="UniProtKB-KW"/>
</dbReference>
<evidence type="ECO:0000256" key="9">
    <source>
        <dbReference type="ARBA" id="ARBA00023014"/>
    </source>
</evidence>
<gene>
    <name evidence="12" type="ORF">FRZ44_50120</name>
</gene>
<keyword evidence="4" id="KW-0285">Flavoprotein</keyword>
<evidence type="ECO:0000313" key="13">
    <source>
        <dbReference type="Proteomes" id="UP000326202"/>
    </source>
</evidence>
<evidence type="ECO:0000256" key="7">
    <source>
        <dbReference type="ARBA" id="ARBA00023002"/>
    </source>
</evidence>
<dbReference type="RefSeq" id="WP_151179741.1">
    <property type="nucleotide sequence ID" value="NZ_CP042906.1"/>
</dbReference>
<dbReference type="SUPFAM" id="SSF51395">
    <property type="entry name" value="FMN-linked oxidoreductases"/>
    <property type="match status" value="1"/>
</dbReference>
<evidence type="ECO:0000256" key="4">
    <source>
        <dbReference type="ARBA" id="ARBA00022630"/>
    </source>
</evidence>
<evidence type="ECO:0000256" key="6">
    <source>
        <dbReference type="ARBA" id="ARBA00022723"/>
    </source>
</evidence>
<evidence type="ECO:0000256" key="8">
    <source>
        <dbReference type="ARBA" id="ARBA00023004"/>
    </source>
</evidence>
<dbReference type="OrthoDB" id="9804454at2"/>
<feature type="domain" description="NADH:flavin oxidoreductase/NADH oxidase N-terminal" evidence="10">
    <location>
        <begin position="23"/>
        <end position="353"/>
    </location>
</feature>
<evidence type="ECO:0000259" key="10">
    <source>
        <dbReference type="Pfam" id="PF00724"/>
    </source>
</evidence>
<sequence length="676" mass="73410">MTQSSQTPISAGPILAGQAFPHLFSPLKVGSKTLKHRLNFGAHTANMSEGGLPMDRHLGYYSERARGGAAMIVVEPVPPHRTGVLTRGNFRHSDDAVIPHFRRITDACHAFGTVMIQQIYHVGAHGDWDNSFEANWSPSGLPSMHDSDGSHAVGESQIEELVEGFGQAARRAKEAGFDGCELMAAYNALIEQFWSPFSNRREDRFGGSFEKRMAFSAAVLDRIRKYAGPDFVIGMAISVDPSRPDVLSVADQQEIAAWHDARGLYDYVTVGTGSYFDHTRIIPAFLYEDKLGPPFAEAIRQAVRTVKVQAESHIRTPENADYVIASGQADMVSIVRGQIADPHLANKAHEGRAADIRGCISCNQMCWGRRSRDYWISCLINPSAGREFQWGGDRFTPAAKPRQILVVGGGPAGLEAARASAERGHRVTLVEASDKLGGQFRLAGLQPRRAQILDLIGWYEGQLEKLQVEVRLNSPVDEDEIKGFGAYAVVLATGSQPARNGYQRALPTVERLPGIDRPNVFAVEDVMSRAARLGSRVLLLDDSGNWRGAGTAWAMAEQGHQVTMLTPDSMVGREILRTGSEFPMRKRLRGLGVEFITDAAVGEWHGDGATILDLLAGGSRRVAFDTLVLATANVSENALALALDGSGLEHHAIGDGLSPRHAAAAIYEGRKLALAL</sequence>
<dbReference type="Gene3D" id="3.50.50.60">
    <property type="entry name" value="FAD/NAD(P)-binding domain"/>
    <property type="match status" value="1"/>
</dbReference>
<dbReference type="EMBL" id="CP042906">
    <property type="protein sequence ID" value="QEX19697.1"/>
    <property type="molecule type" value="Genomic_DNA"/>
</dbReference>
<dbReference type="GO" id="GO:0051536">
    <property type="term" value="F:iron-sulfur cluster binding"/>
    <property type="evidence" value="ECO:0007669"/>
    <property type="project" value="UniProtKB-KW"/>
</dbReference>
<feature type="domain" description="FAD/NAD(P)-binding" evidence="11">
    <location>
        <begin position="403"/>
        <end position="645"/>
    </location>
</feature>
<evidence type="ECO:0008006" key="14">
    <source>
        <dbReference type="Google" id="ProtNLM"/>
    </source>
</evidence>
<keyword evidence="6" id="KW-0479">Metal-binding</keyword>
<proteinExistence type="inferred from homology"/>
<comment type="cofactor">
    <cofactor evidence="2">
        <name>[4Fe-4S] cluster</name>
        <dbReference type="ChEBI" id="CHEBI:49883"/>
    </cofactor>
</comment>
<dbReference type="GO" id="GO:0010181">
    <property type="term" value="F:FMN binding"/>
    <property type="evidence" value="ECO:0007669"/>
    <property type="project" value="InterPro"/>
</dbReference>
<evidence type="ECO:0000256" key="2">
    <source>
        <dbReference type="ARBA" id="ARBA00001966"/>
    </source>
</evidence>
<comment type="similarity">
    <text evidence="3">In the N-terminal section; belongs to the NADH:flavin oxidoreductase/NADH oxidase family.</text>
</comment>
<dbReference type="KEGG" id="htq:FRZ44_50120"/>
<keyword evidence="13" id="KW-1185">Reference proteome</keyword>
<dbReference type="SUPFAM" id="SSF51971">
    <property type="entry name" value="Nucleotide-binding domain"/>
    <property type="match status" value="1"/>
</dbReference>
<dbReference type="Gene3D" id="3.40.50.720">
    <property type="entry name" value="NAD(P)-binding Rossmann-like Domain"/>
    <property type="match status" value="1"/>
</dbReference>
<keyword evidence="8" id="KW-0408">Iron</keyword>
<evidence type="ECO:0000313" key="12">
    <source>
        <dbReference type="EMBL" id="QEX19697.1"/>
    </source>
</evidence>
<protein>
    <recommendedName>
        <fullName evidence="14">Oxidoreductase</fullName>
    </recommendedName>
</protein>
<dbReference type="SUPFAM" id="SSF51905">
    <property type="entry name" value="FAD/NAD(P)-binding domain"/>
    <property type="match status" value="1"/>
</dbReference>
<dbReference type="InterPro" id="IPR051793">
    <property type="entry name" value="NADH:flavin_oxidoreductase"/>
</dbReference>